<dbReference type="OrthoDB" id="54872at2759"/>
<feature type="region of interest" description="Disordered" evidence="1">
    <location>
        <begin position="370"/>
        <end position="427"/>
    </location>
</feature>
<dbReference type="Proteomes" id="UP000095751">
    <property type="component" value="Unassembled WGS sequence"/>
</dbReference>
<evidence type="ECO:0000313" key="3">
    <source>
        <dbReference type="EMBL" id="OEU10386.1"/>
    </source>
</evidence>
<reference evidence="3 4" key="1">
    <citation type="submission" date="2016-09" db="EMBL/GenBank/DDBJ databases">
        <title>Extensive genetic diversity and differential bi-allelic expression allows diatom success in the polar Southern Ocean.</title>
        <authorList>
            <consortium name="DOE Joint Genome Institute"/>
            <person name="Mock T."/>
            <person name="Otillar R.P."/>
            <person name="Strauss J."/>
            <person name="Dupont C."/>
            <person name="Frickenhaus S."/>
            <person name="Maumus F."/>
            <person name="Mcmullan M."/>
            <person name="Sanges R."/>
            <person name="Schmutz J."/>
            <person name="Toseland A."/>
            <person name="Valas R."/>
            <person name="Veluchamy A."/>
            <person name="Ward B.J."/>
            <person name="Allen A."/>
            <person name="Barry K."/>
            <person name="Falciatore A."/>
            <person name="Ferrante M."/>
            <person name="Fortunato A.E."/>
            <person name="Gloeckner G."/>
            <person name="Gruber A."/>
            <person name="Hipkin R."/>
            <person name="Janech M."/>
            <person name="Kroth P."/>
            <person name="Leese F."/>
            <person name="Lindquist E."/>
            <person name="Lyon B.R."/>
            <person name="Martin J."/>
            <person name="Mayer C."/>
            <person name="Parker M."/>
            <person name="Quesneville H."/>
            <person name="Raymond J."/>
            <person name="Uhlig C."/>
            <person name="Valentin K.U."/>
            <person name="Worden A.Z."/>
            <person name="Armbrust E.V."/>
            <person name="Bowler C."/>
            <person name="Green B."/>
            <person name="Moulton V."/>
            <person name="Van Oosterhout C."/>
            <person name="Grigoriev I."/>
        </authorList>
    </citation>
    <scope>NUCLEOTIDE SEQUENCE [LARGE SCALE GENOMIC DNA]</scope>
    <source>
        <strain evidence="3 4">CCMP1102</strain>
    </source>
</reference>
<dbReference type="EMBL" id="KV784372">
    <property type="protein sequence ID" value="OEU10386.1"/>
    <property type="molecule type" value="Genomic_DNA"/>
</dbReference>
<dbReference type="InterPro" id="IPR011889">
    <property type="entry name" value="Liste_lipo_26"/>
</dbReference>
<feature type="signal peptide" evidence="2">
    <location>
        <begin position="1"/>
        <end position="19"/>
    </location>
</feature>
<evidence type="ECO:0000256" key="2">
    <source>
        <dbReference type="SAM" id="SignalP"/>
    </source>
</evidence>
<dbReference type="Pfam" id="PF03382">
    <property type="entry name" value="DUF285"/>
    <property type="match status" value="1"/>
</dbReference>
<accession>A0A1E7EX08</accession>
<dbReference type="NCBIfam" id="TIGR02167">
    <property type="entry name" value="Liste_lipo_26"/>
    <property type="match status" value="1"/>
</dbReference>
<sequence length="597" mass="65502">MKFSPACVSALLAPVLVTAKLSLEFDERHLAAPSCECSSGRPDIEVNGNDFRNLIKGCTSDASSCPNGNDDLNCWNTGRVTDMSSAFYQSSDFNGSVECWDTSLVTNMGDMFREQSSFDQSIAEWNTSKVTNMGAIPGGYIISATSNGIVVAAEFIIVGDFSLPNGDKQIYFPGEGVEDGQIRLCVRMALKVDYDGDSNLDYISFVDTYFDVAVDLTANTATFSNNIEYEVLDVTSVLETDVDAIITMKSYICDDKNVEVESPVFGSGEAFSICVGPADEVKDDNYSVENFMTLICKNEGETRYLVKNYERDVLTTVDSAADEDGVRAVRSVVTPGFISEDEDKFICEGEVLLSYDGKVQGRRRTITKRFHATSPSYNISNNNGNDNRRKDDSPRTLNSEESSSFEATASKNAGTKRRRLALQNTNNPEDVETLVETTATATSCKILTEETGVDTVGKQCLVFVTTITAKVSTGVNVQKAVGDIEDAISSGKFASDLETDQGIKATRCKKKVANTGGKRIRDFCPGTCKKKCKTPRGKCENLKTFRFKDKKKFTCDLFVAEKPNKRCKKKVKGTKDKVSGKFKKVKFFCPATCKKKC</sequence>
<dbReference type="InParanoid" id="A0A1E7EX08"/>
<evidence type="ECO:0000313" key="4">
    <source>
        <dbReference type="Proteomes" id="UP000095751"/>
    </source>
</evidence>
<feature type="chain" id="PRO_5009192335" evidence="2">
    <location>
        <begin position="20"/>
        <end position="597"/>
    </location>
</feature>
<dbReference type="AlphaFoldDB" id="A0A1E7EX08"/>
<gene>
    <name evidence="3" type="ORF">FRACYDRAFT_247439</name>
</gene>
<organism evidence="3 4">
    <name type="scientific">Fragilariopsis cylindrus CCMP1102</name>
    <dbReference type="NCBI Taxonomy" id="635003"/>
    <lineage>
        <taxon>Eukaryota</taxon>
        <taxon>Sar</taxon>
        <taxon>Stramenopiles</taxon>
        <taxon>Ochrophyta</taxon>
        <taxon>Bacillariophyta</taxon>
        <taxon>Bacillariophyceae</taxon>
        <taxon>Bacillariophycidae</taxon>
        <taxon>Bacillariales</taxon>
        <taxon>Bacillariaceae</taxon>
        <taxon>Fragilariopsis</taxon>
    </lineage>
</organism>
<dbReference type="KEGG" id="fcy:FRACYDRAFT_247439"/>
<keyword evidence="4" id="KW-1185">Reference proteome</keyword>
<keyword evidence="2" id="KW-0732">Signal</keyword>
<proteinExistence type="predicted"/>
<dbReference type="InterPro" id="IPR005046">
    <property type="entry name" value="DUF285"/>
</dbReference>
<evidence type="ECO:0000256" key="1">
    <source>
        <dbReference type="SAM" id="MobiDB-lite"/>
    </source>
</evidence>
<name>A0A1E7EX08_9STRA</name>
<protein>
    <submittedName>
        <fullName evidence="3">Uncharacterized protein</fullName>
    </submittedName>
</protein>